<evidence type="ECO:0000256" key="2">
    <source>
        <dbReference type="ARBA" id="ARBA00022448"/>
    </source>
</evidence>
<keyword evidence="6 7" id="KW-0472">Membrane</keyword>
<feature type="transmembrane region" description="Helical" evidence="7">
    <location>
        <begin position="385"/>
        <end position="405"/>
    </location>
</feature>
<dbReference type="GO" id="GO:0015297">
    <property type="term" value="F:antiporter activity"/>
    <property type="evidence" value="ECO:0007669"/>
    <property type="project" value="InterPro"/>
</dbReference>
<dbReference type="Pfam" id="PF01554">
    <property type="entry name" value="MatE"/>
    <property type="match status" value="2"/>
</dbReference>
<evidence type="ECO:0000256" key="4">
    <source>
        <dbReference type="ARBA" id="ARBA00022692"/>
    </source>
</evidence>
<dbReference type="NCBIfam" id="TIGR00797">
    <property type="entry name" value="matE"/>
    <property type="match status" value="1"/>
</dbReference>
<name>A0A0F9UI99_9ZZZZ</name>
<accession>A0A0F9UI99</accession>
<dbReference type="GO" id="GO:0042910">
    <property type="term" value="F:xenobiotic transmembrane transporter activity"/>
    <property type="evidence" value="ECO:0007669"/>
    <property type="project" value="InterPro"/>
</dbReference>
<protein>
    <recommendedName>
        <fullName evidence="9">MATE efflux family protein</fullName>
    </recommendedName>
</protein>
<dbReference type="PIRSF" id="PIRSF006603">
    <property type="entry name" value="DinF"/>
    <property type="match status" value="1"/>
</dbReference>
<gene>
    <name evidence="8" type="ORF">LCGC14_0526560</name>
</gene>
<evidence type="ECO:0000256" key="3">
    <source>
        <dbReference type="ARBA" id="ARBA00022475"/>
    </source>
</evidence>
<feature type="transmembrane region" description="Helical" evidence="7">
    <location>
        <begin position="131"/>
        <end position="152"/>
    </location>
</feature>
<feature type="transmembrane region" description="Helical" evidence="7">
    <location>
        <begin position="310"/>
        <end position="332"/>
    </location>
</feature>
<dbReference type="InterPro" id="IPR048279">
    <property type="entry name" value="MdtK-like"/>
</dbReference>
<sequence>MDLIRDPIPQLLRKIAIPASVGMFFNTMYYVVDNFYAGMLSSTALAGISLAAPIYFMGLAISIGVGQGTSALVGNSLGAARQQEAEQIAGSALSFAWVCALAMGLLVLFFAPNMFTLMGAEGDYANDALNYLSIILPTLVFLAHGMAANGILNTMGDTTSFRNSLIVAFLANIALDPLFIFVFDWGIYGLAAATALTQLGSAIYLTVKVRQSKLGNCLKASNLRPNLSHYASLIRQSLPASGNMFLIALGSIIVTAAVTRFGEDAVAGLGIALRIEQLVLLPAIGINIAVLSLISVNYGAKHYQRMEKIALDSITIGTIMMVFGGILLFIFARPLIVLFSDNPAVIEVGVGYLRVEAIILPAYILAFVSGAVLQGMKQPEIPMYFNIVRQLLLPLSLITIALTVIGTDIYGVWWSIAIASWMTASVQYFHMRRRVKQRL</sequence>
<evidence type="ECO:0000256" key="7">
    <source>
        <dbReference type="SAM" id="Phobius"/>
    </source>
</evidence>
<feature type="transmembrane region" description="Helical" evidence="7">
    <location>
        <begin position="88"/>
        <end position="111"/>
    </location>
</feature>
<feature type="transmembrane region" description="Helical" evidence="7">
    <location>
        <begin position="187"/>
        <end position="207"/>
    </location>
</feature>
<feature type="transmembrane region" description="Helical" evidence="7">
    <location>
        <begin position="238"/>
        <end position="258"/>
    </location>
</feature>
<keyword evidence="3" id="KW-1003">Cell membrane</keyword>
<dbReference type="GO" id="GO:0005886">
    <property type="term" value="C:plasma membrane"/>
    <property type="evidence" value="ECO:0007669"/>
    <property type="project" value="UniProtKB-SubCell"/>
</dbReference>
<dbReference type="EMBL" id="LAZR01000676">
    <property type="protein sequence ID" value="KKN60966.1"/>
    <property type="molecule type" value="Genomic_DNA"/>
</dbReference>
<feature type="transmembrane region" description="Helical" evidence="7">
    <location>
        <begin position="44"/>
        <end position="67"/>
    </location>
</feature>
<keyword evidence="4 7" id="KW-0812">Transmembrane</keyword>
<dbReference type="PANTHER" id="PTHR43549">
    <property type="entry name" value="MULTIDRUG RESISTANCE PROTEIN YPNP-RELATED"/>
    <property type="match status" value="1"/>
</dbReference>
<feature type="transmembrane region" description="Helical" evidence="7">
    <location>
        <begin position="411"/>
        <end position="429"/>
    </location>
</feature>
<organism evidence="8">
    <name type="scientific">marine sediment metagenome</name>
    <dbReference type="NCBI Taxonomy" id="412755"/>
    <lineage>
        <taxon>unclassified sequences</taxon>
        <taxon>metagenomes</taxon>
        <taxon>ecological metagenomes</taxon>
    </lineage>
</organism>
<proteinExistence type="predicted"/>
<evidence type="ECO:0000256" key="5">
    <source>
        <dbReference type="ARBA" id="ARBA00022989"/>
    </source>
</evidence>
<comment type="subcellular location">
    <subcellularLocation>
        <location evidence="1">Cell membrane</location>
        <topology evidence="1">Multi-pass membrane protein</topology>
    </subcellularLocation>
</comment>
<keyword evidence="2" id="KW-0813">Transport</keyword>
<dbReference type="PANTHER" id="PTHR43549:SF3">
    <property type="entry name" value="MULTIDRUG RESISTANCE PROTEIN YPNP-RELATED"/>
    <property type="match status" value="1"/>
</dbReference>
<dbReference type="InterPro" id="IPR052031">
    <property type="entry name" value="Membrane_Transporter-Flippase"/>
</dbReference>
<dbReference type="AlphaFoldDB" id="A0A0F9UI99"/>
<comment type="caution">
    <text evidence="8">The sequence shown here is derived from an EMBL/GenBank/DDBJ whole genome shotgun (WGS) entry which is preliminary data.</text>
</comment>
<evidence type="ECO:0008006" key="9">
    <source>
        <dbReference type="Google" id="ProtNLM"/>
    </source>
</evidence>
<reference evidence="8" key="1">
    <citation type="journal article" date="2015" name="Nature">
        <title>Complex archaea that bridge the gap between prokaryotes and eukaryotes.</title>
        <authorList>
            <person name="Spang A."/>
            <person name="Saw J.H."/>
            <person name="Jorgensen S.L."/>
            <person name="Zaremba-Niedzwiedzka K."/>
            <person name="Martijn J."/>
            <person name="Lind A.E."/>
            <person name="van Eijk R."/>
            <person name="Schleper C."/>
            <person name="Guy L."/>
            <person name="Ettema T.J."/>
        </authorList>
    </citation>
    <scope>NUCLEOTIDE SEQUENCE</scope>
</reference>
<keyword evidence="5 7" id="KW-1133">Transmembrane helix</keyword>
<evidence type="ECO:0000256" key="6">
    <source>
        <dbReference type="ARBA" id="ARBA00023136"/>
    </source>
</evidence>
<feature type="transmembrane region" description="Helical" evidence="7">
    <location>
        <begin position="12"/>
        <end position="32"/>
    </location>
</feature>
<evidence type="ECO:0000313" key="8">
    <source>
        <dbReference type="EMBL" id="KKN60966.1"/>
    </source>
</evidence>
<dbReference type="InterPro" id="IPR002528">
    <property type="entry name" value="MATE_fam"/>
</dbReference>
<feature type="transmembrane region" description="Helical" evidence="7">
    <location>
        <begin position="352"/>
        <end position="373"/>
    </location>
</feature>
<evidence type="ECO:0000256" key="1">
    <source>
        <dbReference type="ARBA" id="ARBA00004651"/>
    </source>
</evidence>
<feature type="transmembrane region" description="Helical" evidence="7">
    <location>
        <begin position="278"/>
        <end position="298"/>
    </location>
</feature>